<proteinExistence type="inferred from homology"/>
<dbReference type="PANTHER" id="PTHR11360">
    <property type="entry name" value="MONOCARBOXYLATE TRANSPORTER"/>
    <property type="match status" value="1"/>
</dbReference>
<dbReference type="InterPro" id="IPR050327">
    <property type="entry name" value="Proton-linked_MCT"/>
</dbReference>
<name>A0A4Q9QAG0_9APHY</name>
<dbReference type="Gene3D" id="1.20.1250.20">
    <property type="entry name" value="MFS general substrate transporter like domains"/>
    <property type="match status" value="2"/>
</dbReference>
<dbReference type="PANTHER" id="PTHR11360:SF287">
    <property type="entry name" value="MFS MONOCARBOXYLATE TRANSPORTER"/>
    <property type="match status" value="1"/>
</dbReference>
<evidence type="ECO:0000313" key="4">
    <source>
        <dbReference type="Proteomes" id="UP000292082"/>
    </source>
</evidence>
<gene>
    <name evidence="3" type="ORF">BD310DRAFT_1008997</name>
</gene>
<evidence type="ECO:0000313" key="3">
    <source>
        <dbReference type="EMBL" id="TBU64240.1"/>
    </source>
</evidence>
<dbReference type="InterPro" id="IPR011701">
    <property type="entry name" value="MFS"/>
</dbReference>
<evidence type="ECO:0000256" key="2">
    <source>
        <dbReference type="ARBA" id="ARBA00006727"/>
    </source>
</evidence>
<sequence>MTPNRDGLTVQELAPMDRGIRAWTFCFCSFLLETMIWGFCFSYGIFQNYYTTHPPFNSSSRMAIAAVGTIAIGLQYIEMFQIACVYGRYPDYMNRGMWIGLALHFLPIFGARFATRVSQLILLQGVVFGISGGLLYVPILKLIPEYFSERSGLASGIIFAGGGVGGFFFAFILNALLDQVGLRWTLRIWAIGSTIVSGIALLGVRPRLPVPTYASGQRRPRFIPPQLGLMKNPLFWSVSLTIALQGLSYFPVLLYITSFTTATSTPLTAVIVTSIFNSSAVGGQIVLGHLSDRYPYPWVMFLSAVGSGIVAFLLWGLASSATQLYFFAVIFGALSDGSSTWANASFDCAGGRPEHAGLALGGTSVFKGISAVIGPVISGLLLDAGRGSSIGGVLGQKGYGMVEIFVGSCAIATGAGSILVAFMSRRANHVS</sequence>
<evidence type="ECO:0000256" key="1">
    <source>
        <dbReference type="ARBA" id="ARBA00004141"/>
    </source>
</evidence>
<organism evidence="3 4">
    <name type="scientific">Dichomitus squalens</name>
    <dbReference type="NCBI Taxonomy" id="114155"/>
    <lineage>
        <taxon>Eukaryota</taxon>
        <taxon>Fungi</taxon>
        <taxon>Dikarya</taxon>
        <taxon>Basidiomycota</taxon>
        <taxon>Agaricomycotina</taxon>
        <taxon>Agaricomycetes</taxon>
        <taxon>Polyporales</taxon>
        <taxon>Polyporaceae</taxon>
        <taxon>Dichomitus</taxon>
    </lineage>
</organism>
<comment type="similarity">
    <text evidence="2">Belongs to the major facilitator superfamily. Monocarboxylate porter (TC 2.A.1.13) family.</text>
</comment>
<dbReference type="Pfam" id="PF07690">
    <property type="entry name" value="MFS_1"/>
    <property type="match status" value="1"/>
</dbReference>
<dbReference type="Proteomes" id="UP000292082">
    <property type="component" value="Unassembled WGS sequence"/>
</dbReference>
<dbReference type="GO" id="GO:0022857">
    <property type="term" value="F:transmembrane transporter activity"/>
    <property type="evidence" value="ECO:0007669"/>
    <property type="project" value="InterPro"/>
</dbReference>
<dbReference type="AlphaFoldDB" id="A0A4Q9QAG0"/>
<keyword evidence="4" id="KW-1185">Reference proteome</keyword>
<protein>
    <submittedName>
        <fullName evidence="3">MFS general substrate transporter</fullName>
    </submittedName>
</protein>
<reference evidence="3 4" key="1">
    <citation type="submission" date="2019-01" db="EMBL/GenBank/DDBJ databases">
        <title>Draft genome sequences of three monokaryotic isolates of the white-rot basidiomycete fungus Dichomitus squalens.</title>
        <authorList>
            <consortium name="DOE Joint Genome Institute"/>
            <person name="Lopez S.C."/>
            <person name="Andreopoulos B."/>
            <person name="Pangilinan J."/>
            <person name="Lipzen A."/>
            <person name="Riley R."/>
            <person name="Ahrendt S."/>
            <person name="Ng V."/>
            <person name="Barry K."/>
            <person name="Daum C."/>
            <person name="Grigoriev I.V."/>
            <person name="Hilden K.S."/>
            <person name="Makela M.R."/>
            <person name="de Vries R.P."/>
        </authorList>
    </citation>
    <scope>NUCLEOTIDE SEQUENCE [LARGE SCALE GENOMIC DNA]</scope>
    <source>
        <strain evidence="3 4">CBS 464.89</strain>
    </source>
</reference>
<dbReference type="GO" id="GO:0016020">
    <property type="term" value="C:membrane"/>
    <property type="evidence" value="ECO:0007669"/>
    <property type="project" value="UniProtKB-SubCell"/>
</dbReference>
<dbReference type="InterPro" id="IPR036259">
    <property type="entry name" value="MFS_trans_sf"/>
</dbReference>
<dbReference type="SUPFAM" id="SSF103473">
    <property type="entry name" value="MFS general substrate transporter"/>
    <property type="match status" value="1"/>
</dbReference>
<comment type="subcellular location">
    <subcellularLocation>
        <location evidence="1">Membrane</location>
        <topology evidence="1">Multi-pass membrane protein</topology>
    </subcellularLocation>
</comment>
<dbReference type="EMBL" id="ML145086">
    <property type="protein sequence ID" value="TBU64240.1"/>
    <property type="molecule type" value="Genomic_DNA"/>
</dbReference>
<accession>A0A4Q9QAG0</accession>